<organism evidence="1 2">
    <name type="scientific">Dioscorea cayennensis subsp. rotundata</name>
    <name type="common">White Guinea yam</name>
    <name type="synonym">Dioscorea rotundata</name>
    <dbReference type="NCBI Taxonomy" id="55577"/>
    <lineage>
        <taxon>Eukaryota</taxon>
        <taxon>Viridiplantae</taxon>
        <taxon>Streptophyta</taxon>
        <taxon>Embryophyta</taxon>
        <taxon>Tracheophyta</taxon>
        <taxon>Spermatophyta</taxon>
        <taxon>Magnoliopsida</taxon>
        <taxon>Liliopsida</taxon>
        <taxon>Dioscoreales</taxon>
        <taxon>Dioscoreaceae</taxon>
        <taxon>Dioscorea</taxon>
    </lineage>
</organism>
<proteinExistence type="predicted"/>
<dbReference type="Proteomes" id="UP001515500">
    <property type="component" value="Chromosome 9"/>
</dbReference>
<keyword evidence="1" id="KW-1185">Reference proteome</keyword>
<gene>
    <name evidence="2" type="primary">LOC120269348</name>
</gene>
<evidence type="ECO:0000313" key="1">
    <source>
        <dbReference type="Proteomes" id="UP001515500"/>
    </source>
</evidence>
<dbReference type="PANTHER" id="PTHR33356:SF5">
    <property type="entry name" value="TIP41-LIKE PROTEIN"/>
    <property type="match status" value="1"/>
</dbReference>
<sequence>MAERVENGVVWLPMEFFDDEFEEFRMGEKGKPEVAAVGVGMDLNSPTESLTETESDEEEFLAGLTRQMAHSFLDVGEDTVAFPGAEPKVLAGSPQSTLCAVEGWSGISKRKPDMATAFWVPPVTPTPAPSPFERSQIRSRDLLYAAAEQVMLMKLQEKEKQSRLPVRGLLATPKKPPPPAMPNVSKIRPTGCFDSPVSIPTLQQLEFERLKQEQLIKQQISAAWGKSNRGRSVGVSGGHGRVVGFPPSTWSSLQQQHQQTPAGPGMRAIFLNGSNNRRESTGTGVFLPRRAGNTNEARRKPAACSTVLLPARVVQALNLNLDELNANSRFPGGYVVDQDVSLSRGGANAMPVKRNQLHHQPYHHRHPPATTPSAVHDVRLPSEWTY</sequence>
<protein>
    <submittedName>
        <fullName evidence="2">Uncharacterized protein LOC120269348 isoform X1</fullName>
    </submittedName>
</protein>
<reference evidence="2" key="1">
    <citation type="submission" date="2025-08" db="UniProtKB">
        <authorList>
            <consortium name="RefSeq"/>
        </authorList>
    </citation>
    <scope>IDENTIFICATION</scope>
</reference>
<dbReference type="PANTHER" id="PTHR33356">
    <property type="entry name" value="TIP41-LIKE PROTEIN"/>
    <property type="match status" value="1"/>
</dbReference>
<dbReference type="GeneID" id="120269348"/>
<name>A0AB40C2F6_DIOCR</name>
<dbReference type="AlphaFoldDB" id="A0AB40C2F6"/>
<evidence type="ECO:0000313" key="2">
    <source>
        <dbReference type="RefSeq" id="XP_039132618.1"/>
    </source>
</evidence>
<dbReference type="RefSeq" id="XP_039132618.1">
    <property type="nucleotide sequence ID" value="XM_039276684.1"/>
</dbReference>
<accession>A0AB40C2F6</accession>